<protein>
    <submittedName>
        <fullName evidence="2">Uncharacterized protein</fullName>
    </submittedName>
</protein>
<evidence type="ECO:0000256" key="1">
    <source>
        <dbReference type="SAM" id="MobiDB-lite"/>
    </source>
</evidence>
<proteinExistence type="predicted"/>
<feature type="compositionally biased region" description="Pro residues" evidence="1">
    <location>
        <begin position="66"/>
        <end position="78"/>
    </location>
</feature>
<accession>W9RYF2</accession>
<sequence>MTPIVHVRVPVIADEFQPEIGPVPSLQPPLRQPLPEIAHGLLPDILPGVNFFPRFEPSASRSPRTTPSPPPSPPPPESSPQQNGLWMQVHTNQDNEGFIERMIIHLYEVDNIGEYSGMYAKHILGQHQHH</sequence>
<gene>
    <name evidence="2" type="ORF">L484_004001</name>
</gene>
<dbReference type="AlphaFoldDB" id="W9RYF2"/>
<dbReference type="Proteomes" id="UP000030645">
    <property type="component" value="Unassembled WGS sequence"/>
</dbReference>
<evidence type="ECO:0000313" key="3">
    <source>
        <dbReference type="Proteomes" id="UP000030645"/>
    </source>
</evidence>
<feature type="region of interest" description="Disordered" evidence="1">
    <location>
        <begin position="53"/>
        <end position="85"/>
    </location>
</feature>
<organism evidence="2 3">
    <name type="scientific">Morus notabilis</name>
    <dbReference type="NCBI Taxonomy" id="981085"/>
    <lineage>
        <taxon>Eukaryota</taxon>
        <taxon>Viridiplantae</taxon>
        <taxon>Streptophyta</taxon>
        <taxon>Embryophyta</taxon>
        <taxon>Tracheophyta</taxon>
        <taxon>Spermatophyta</taxon>
        <taxon>Magnoliopsida</taxon>
        <taxon>eudicotyledons</taxon>
        <taxon>Gunneridae</taxon>
        <taxon>Pentapetalae</taxon>
        <taxon>rosids</taxon>
        <taxon>fabids</taxon>
        <taxon>Rosales</taxon>
        <taxon>Moraceae</taxon>
        <taxon>Moreae</taxon>
        <taxon>Morus</taxon>
    </lineage>
</organism>
<name>W9RYF2_9ROSA</name>
<evidence type="ECO:0000313" key="2">
    <source>
        <dbReference type="EMBL" id="EXC17681.1"/>
    </source>
</evidence>
<reference evidence="3" key="1">
    <citation type="submission" date="2013-01" db="EMBL/GenBank/DDBJ databases">
        <title>Draft Genome Sequence of a Mulberry Tree, Morus notabilis C.K. Schneid.</title>
        <authorList>
            <person name="He N."/>
            <person name="Zhao S."/>
        </authorList>
    </citation>
    <scope>NUCLEOTIDE SEQUENCE</scope>
</reference>
<feature type="compositionally biased region" description="Low complexity" evidence="1">
    <location>
        <begin position="56"/>
        <end position="65"/>
    </location>
</feature>
<dbReference type="EMBL" id="KE345822">
    <property type="protein sequence ID" value="EXC17681.1"/>
    <property type="molecule type" value="Genomic_DNA"/>
</dbReference>
<keyword evidence="3" id="KW-1185">Reference proteome</keyword>